<evidence type="ECO:0000256" key="2">
    <source>
        <dbReference type="ARBA" id="ARBA00006275"/>
    </source>
</evidence>
<organism evidence="9 10">
    <name type="scientific">Odoribacter splanchnicus</name>
    <dbReference type="NCBI Taxonomy" id="28118"/>
    <lineage>
        <taxon>Bacteria</taxon>
        <taxon>Pseudomonadati</taxon>
        <taxon>Bacteroidota</taxon>
        <taxon>Bacteroidia</taxon>
        <taxon>Bacteroidales</taxon>
        <taxon>Odoribacteraceae</taxon>
        <taxon>Odoribacter</taxon>
    </lineage>
</organism>
<dbReference type="Gene3D" id="1.25.40.390">
    <property type="match status" value="1"/>
</dbReference>
<evidence type="ECO:0000259" key="8">
    <source>
        <dbReference type="Pfam" id="PF14322"/>
    </source>
</evidence>
<dbReference type="SUPFAM" id="SSF48452">
    <property type="entry name" value="TPR-like"/>
    <property type="match status" value="1"/>
</dbReference>
<comment type="caution">
    <text evidence="9">The sequence shown here is derived from an EMBL/GenBank/DDBJ whole genome shotgun (WGS) entry which is preliminary data.</text>
</comment>
<dbReference type="GO" id="GO:0009279">
    <property type="term" value="C:cell outer membrane"/>
    <property type="evidence" value="ECO:0007669"/>
    <property type="project" value="UniProtKB-SubCell"/>
</dbReference>
<evidence type="ECO:0000256" key="5">
    <source>
        <dbReference type="ARBA" id="ARBA00023237"/>
    </source>
</evidence>
<dbReference type="Pfam" id="PF07980">
    <property type="entry name" value="SusD_RagB"/>
    <property type="match status" value="1"/>
</dbReference>
<dbReference type="Proteomes" id="UP000284243">
    <property type="component" value="Unassembled WGS sequence"/>
</dbReference>
<dbReference type="PROSITE" id="PS51257">
    <property type="entry name" value="PROKAR_LIPOPROTEIN"/>
    <property type="match status" value="1"/>
</dbReference>
<proteinExistence type="inferred from homology"/>
<evidence type="ECO:0000256" key="4">
    <source>
        <dbReference type="ARBA" id="ARBA00023136"/>
    </source>
</evidence>
<evidence type="ECO:0000256" key="6">
    <source>
        <dbReference type="SAM" id="SignalP"/>
    </source>
</evidence>
<evidence type="ECO:0000313" key="10">
    <source>
        <dbReference type="Proteomes" id="UP000284243"/>
    </source>
</evidence>
<dbReference type="InterPro" id="IPR012944">
    <property type="entry name" value="SusD_RagB_dom"/>
</dbReference>
<feature type="domain" description="SusD-like N-terminal" evidence="8">
    <location>
        <begin position="26"/>
        <end position="216"/>
    </location>
</feature>
<evidence type="ECO:0000259" key="7">
    <source>
        <dbReference type="Pfam" id="PF07980"/>
    </source>
</evidence>
<feature type="chain" id="PRO_5019559799" evidence="6">
    <location>
        <begin position="27"/>
        <end position="495"/>
    </location>
</feature>
<feature type="signal peptide" evidence="6">
    <location>
        <begin position="1"/>
        <end position="26"/>
    </location>
</feature>
<evidence type="ECO:0000256" key="1">
    <source>
        <dbReference type="ARBA" id="ARBA00004442"/>
    </source>
</evidence>
<keyword evidence="5" id="KW-0998">Cell outer membrane</keyword>
<comment type="similarity">
    <text evidence="2">Belongs to the SusD family.</text>
</comment>
<dbReference type="Pfam" id="PF14322">
    <property type="entry name" value="SusD-like_3"/>
    <property type="match status" value="1"/>
</dbReference>
<keyword evidence="4" id="KW-0472">Membrane</keyword>
<keyword evidence="3 6" id="KW-0732">Signal</keyword>
<dbReference type="InterPro" id="IPR033985">
    <property type="entry name" value="SusD-like_N"/>
</dbReference>
<evidence type="ECO:0000256" key="3">
    <source>
        <dbReference type="ARBA" id="ARBA00022729"/>
    </source>
</evidence>
<feature type="domain" description="RagB/SusD" evidence="7">
    <location>
        <begin position="361"/>
        <end position="461"/>
    </location>
</feature>
<evidence type="ECO:0000313" key="9">
    <source>
        <dbReference type="EMBL" id="RGU56394.1"/>
    </source>
</evidence>
<dbReference type="AlphaFoldDB" id="A0A412TRB8"/>
<accession>A0A412TRB8</accession>
<comment type="subcellular location">
    <subcellularLocation>
        <location evidence="1">Cell outer membrane</location>
    </subcellularLocation>
</comment>
<name>A0A412TRB8_9BACT</name>
<dbReference type="EMBL" id="QRYC01000010">
    <property type="protein sequence ID" value="RGU56394.1"/>
    <property type="molecule type" value="Genomic_DNA"/>
</dbReference>
<dbReference type="InterPro" id="IPR011990">
    <property type="entry name" value="TPR-like_helical_dom_sf"/>
</dbReference>
<protein>
    <submittedName>
        <fullName evidence="9">RagB/SusD family nutrient uptake outer membrane protein</fullName>
    </submittedName>
</protein>
<gene>
    <name evidence="9" type="ORF">DWW57_09050</name>
</gene>
<sequence length="495" mass="57436">MKRNMKRMLKYIIASSLLLMFSGCNDWLDVQPKSEIRSDIQFETEGGFKDALIGVYLGLTEDALYAKDLTWHFVDILAQQYPLHSLSTNIGIKNYEYTSTTVMPRIENIWLKAYNAIANINNELEYLEKKKSILDPINYAIIKGELLGLRAYVHFDLIRLFGYGNVAGREEVLSKETIPYVTEYTKDITPQLTYAQTFKLMEQDLTDALALLKEDPVYDTERPEDYYHVVNSDGFYDKRSMRMNYYAVRGLMARVMLWQGKKKEALEAAVEVIEHAPYSWVSQAAVSNPTLKDRDMIFVDEHLFTLNVIKLGDLINSYLDPTINNNYELLYQSKTVADGIYEINNGVGVSDYRYMYLYDISGTNYVTAKLIQRDYYNDKYSKRIPLMKISEMYYIAAECLLNGETKDLGKAREYMNTVREKRGIIIPIPEGADEATLETEIQKEYRKEFTCEGQLFYYYKRKMISPIPGTSITLTDKNTMLPYPDVEIDFGQREQ</sequence>
<reference evidence="9 10" key="1">
    <citation type="submission" date="2018-08" db="EMBL/GenBank/DDBJ databases">
        <title>A genome reference for cultivated species of the human gut microbiota.</title>
        <authorList>
            <person name="Zou Y."/>
            <person name="Xue W."/>
            <person name="Luo G."/>
        </authorList>
    </citation>
    <scope>NUCLEOTIDE SEQUENCE [LARGE SCALE GENOMIC DNA]</scope>
    <source>
        <strain evidence="9 10">AF16-14</strain>
    </source>
</reference>